<gene>
    <name evidence="1" type="ORF">FVR03_07670</name>
</gene>
<evidence type="ECO:0000313" key="2">
    <source>
        <dbReference type="Proteomes" id="UP000321926"/>
    </source>
</evidence>
<dbReference type="RefSeq" id="WP_147921157.1">
    <property type="nucleotide sequence ID" value="NZ_VRTY01000022.1"/>
</dbReference>
<dbReference type="InterPro" id="IPR012675">
    <property type="entry name" value="Beta-grasp_dom_sf"/>
</dbReference>
<proteinExistence type="predicted"/>
<dbReference type="OrthoDB" id="894155at2"/>
<evidence type="ECO:0000313" key="1">
    <source>
        <dbReference type="EMBL" id="TXK48731.1"/>
    </source>
</evidence>
<dbReference type="InterPro" id="IPR016155">
    <property type="entry name" value="Mopterin_synth/thiamin_S_b"/>
</dbReference>
<dbReference type="Proteomes" id="UP000321926">
    <property type="component" value="Unassembled WGS sequence"/>
</dbReference>
<name>A0A5C8KAG5_9BACT</name>
<reference evidence="1 2" key="1">
    <citation type="submission" date="2019-08" db="EMBL/GenBank/DDBJ databases">
        <authorList>
            <person name="Shi S."/>
        </authorList>
    </citation>
    <scope>NUCLEOTIDE SEQUENCE [LARGE SCALE GENOMIC DNA]</scope>
    <source>
        <strain evidence="1 2">GY10130</strain>
    </source>
</reference>
<protein>
    <submittedName>
        <fullName evidence="1">MoaD/ThiS family protein</fullName>
    </submittedName>
</protein>
<dbReference type="SUPFAM" id="SSF54285">
    <property type="entry name" value="MoaD/ThiS"/>
    <property type="match status" value="1"/>
</dbReference>
<comment type="caution">
    <text evidence="1">The sequence shown here is derived from an EMBL/GenBank/DDBJ whole genome shotgun (WGS) entry which is preliminary data.</text>
</comment>
<organism evidence="1 2">
    <name type="scientific">Pontibacter qinzhouensis</name>
    <dbReference type="NCBI Taxonomy" id="2603253"/>
    <lineage>
        <taxon>Bacteria</taxon>
        <taxon>Pseudomonadati</taxon>
        <taxon>Bacteroidota</taxon>
        <taxon>Cytophagia</taxon>
        <taxon>Cytophagales</taxon>
        <taxon>Hymenobacteraceae</taxon>
        <taxon>Pontibacter</taxon>
    </lineage>
</organism>
<dbReference type="InterPro" id="IPR003749">
    <property type="entry name" value="ThiS/MoaD-like"/>
</dbReference>
<accession>A0A5C8KAG5</accession>
<dbReference type="EMBL" id="VRTY01000022">
    <property type="protein sequence ID" value="TXK48731.1"/>
    <property type="molecule type" value="Genomic_DNA"/>
</dbReference>
<dbReference type="CDD" id="cd00754">
    <property type="entry name" value="Ubl_MoaD"/>
    <property type="match status" value="1"/>
</dbReference>
<sequence length="77" mass="8433">MKVQVFAALKDYFDKEFEVAGNVQDVKALKQHLLELNGAAGNMLKICRFAVGDEFVDPSFQLKENDTVCVIPPSSGG</sequence>
<keyword evidence="2" id="KW-1185">Reference proteome</keyword>
<dbReference type="Pfam" id="PF02597">
    <property type="entry name" value="ThiS"/>
    <property type="match status" value="1"/>
</dbReference>
<dbReference type="AlphaFoldDB" id="A0A5C8KAG5"/>
<dbReference type="Gene3D" id="3.10.20.30">
    <property type="match status" value="1"/>
</dbReference>